<feature type="compositionally biased region" description="Polar residues" evidence="2">
    <location>
        <begin position="1008"/>
        <end position="1020"/>
    </location>
</feature>
<feature type="compositionally biased region" description="Polar residues" evidence="2">
    <location>
        <begin position="794"/>
        <end position="807"/>
    </location>
</feature>
<feature type="compositionally biased region" description="Pro residues" evidence="2">
    <location>
        <begin position="937"/>
        <end position="958"/>
    </location>
</feature>
<feature type="compositionally biased region" description="Pro residues" evidence="2">
    <location>
        <begin position="825"/>
        <end position="844"/>
    </location>
</feature>
<feature type="compositionally biased region" description="Low complexity" evidence="2">
    <location>
        <begin position="1160"/>
        <end position="1171"/>
    </location>
</feature>
<dbReference type="EMBL" id="BRPK01000007">
    <property type="protein sequence ID" value="GLB39915.1"/>
    <property type="molecule type" value="Genomic_DNA"/>
</dbReference>
<feature type="compositionally biased region" description="Pro residues" evidence="2">
    <location>
        <begin position="855"/>
        <end position="868"/>
    </location>
</feature>
<feature type="compositionally biased region" description="Polar residues" evidence="2">
    <location>
        <begin position="131"/>
        <end position="140"/>
    </location>
</feature>
<feature type="compositionally biased region" description="Pro residues" evidence="2">
    <location>
        <begin position="304"/>
        <end position="315"/>
    </location>
</feature>
<feature type="coiled-coil region" evidence="1">
    <location>
        <begin position="1284"/>
        <end position="1365"/>
    </location>
</feature>
<evidence type="ECO:0000313" key="4">
    <source>
        <dbReference type="Proteomes" id="UP001063166"/>
    </source>
</evidence>
<feature type="compositionally biased region" description="Basic and acidic residues" evidence="2">
    <location>
        <begin position="415"/>
        <end position="429"/>
    </location>
</feature>
<proteinExistence type="predicted"/>
<feature type="compositionally biased region" description="Polar residues" evidence="2">
    <location>
        <begin position="552"/>
        <end position="584"/>
    </location>
</feature>
<feature type="region of interest" description="Disordered" evidence="2">
    <location>
        <begin position="1074"/>
        <end position="1181"/>
    </location>
</feature>
<feature type="region of interest" description="Disordered" evidence="2">
    <location>
        <begin position="1"/>
        <end position="72"/>
    </location>
</feature>
<sequence length="1575" mass="167736">MPVLSSFISYRPKRKTKAPIQVSSPFPVETYNPGSSPYHPYASPPIIDINDGREPGHSRKVPEQGGYYGSAGTPRVELNVEIDPEPLTDWFPTNFFNPDPAPPTSTGATATASGNGDSNGAGSNVAKAGASNGNFATQGITEGRVSMEDEDYDEDELYTLSSAEEVLANLEAMDASNFVGQFGSDRVQESQHLGKKPAPTPIKIPNAALHGPKVQVIRSAELSRPTSQISSPESSAISGTTLARALLANTFVLSGETRASRYRSGGSTLTRVDSATLPRGEYSFVHSPHWRDTTSSDIALSPGSAPPEPVPPIPPNAEQVYVPPRTTRQSTDARERRRPSTSGSAQLEQPEAGPSGKQHDDDSRASRRMSRITEATSSQSSTPQLAYTLPEAVQERPRSPLAAPKPPPPPVAALSDRDKSRRYSLKPETETASEGTTSPLPDAPTSAKDLDNVLDYYSFADTPEPTVERNFRLPFSPITEESSSQLSPPTPYNRPDSRGSKSSLPAGRFFLGSAPSASINGVRVDWNVRNSGRRDSTSGSSKPLLPIGDRPGNQSSSNSSTHPRANQFAASSSTTAREPANSNHLPLPASSVFSRLRSGSAPSPIKVVRDSRDLTAYNITVTPRTNESAGTTPTTGDSDIIQQTFPETPSAFSPGFSPNGIASPGMRGSSAMGEYMSMAAPASPMSALLPAPGNIQPSLAQQVLLTRAATSVHGARHSRQASLTRLMRQQGHPYARPSSTVMRETSAAEDRADVNNVASSGKADAGASHKTADDGAGPVPPTRPLEVQARTEAKTPTINGVQRTQAELSVEKPLPEETAPSPVLAAPPFPATSQPSSPPEPPAPTLGTVSLPATTPTPPTQTPLPPKSPARLPTTPSSLSHSSEEAVLAYDGGAFEHDSLENGRAPSRAASKRSNASTDSQRAVAKTHARTPSAAPRIPPAPTVSPPAAPPPPPPPVEPSASVSKEGLSSPSVPPLTQTSAPLTSRREDASPSPRMAPVQNPAPVVNAATSNPSTVTGTPTARRPGVINPPPPQLQLPPPEPSASSLYSLSYDAALSPPSYYAVINSDRAAGEAITPGTSASYDPNYRFGTPFQPQSPPPNGGEFVVGSSTDRAPSKSQAPSSTNPRRPRARPPLPAGPRRPSQQHNSMASSVMRERGGSVSSVASQMPSSRRVHAAPLPSPRFQTPVPKWRGYTMDAAKWTFTSAQLQAIVSRAIRQSSEASSIRLLRLETLDNEIPPEVERLETVRTDTKMKYKALARRRMCLLDSLANSVDGLDQDGPAHALQLIENLKDVTGAMDKLTEELHSVDEQLAQLNQLCQAHSTSALAMALRKLNASFLKQFAEAQELRQRMETLEAERDEAWREAQHVAHEFEELKTGKLESPDAENRFDRVMAIRKSSIRATKAGLRSINRANQRASTGSSIRGLGANTPSSARTTYMDEAPPVPPIPRRRPVEIMTNLPLRSSTVTGPSTEGPTPNSETRAMVRAQEELYEMLGIPMNDHRSRRTRSVLGVPGESDLSQQVASPMGYPQYEVPPNTGRRASLPGSAALPPDPYNAWTADVSLILNSDRSGWI</sequence>
<feature type="compositionally biased region" description="Pro residues" evidence="2">
    <location>
        <begin position="1028"/>
        <end position="1042"/>
    </location>
</feature>
<accession>A0A9P3PNW9</accession>
<feature type="compositionally biased region" description="Polar residues" evidence="2">
    <location>
        <begin position="967"/>
        <end position="983"/>
    </location>
</feature>
<feature type="region of interest" description="Disordered" evidence="2">
    <location>
        <begin position="618"/>
        <end position="637"/>
    </location>
</feature>
<evidence type="ECO:0000256" key="1">
    <source>
        <dbReference type="SAM" id="Coils"/>
    </source>
</evidence>
<keyword evidence="4" id="KW-1185">Reference proteome</keyword>
<feature type="region of interest" description="Disordered" evidence="2">
    <location>
        <begin position="712"/>
        <end position="1047"/>
    </location>
</feature>
<feature type="compositionally biased region" description="Low complexity" evidence="2">
    <location>
        <begin position="872"/>
        <end position="881"/>
    </location>
</feature>
<feature type="region of interest" description="Disordered" evidence="2">
    <location>
        <begin position="529"/>
        <end position="587"/>
    </location>
</feature>
<evidence type="ECO:0000256" key="2">
    <source>
        <dbReference type="SAM" id="MobiDB-lite"/>
    </source>
</evidence>
<feature type="compositionally biased region" description="Polar residues" evidence="2">
    <location>
        <begin position="912"/>
        <end position="921"/>
    </location>
</feature>
<feature type="compositionally biased region" description="Polar residues" evidence="2">
    <location>
        <begin position="430"/>
        <end position="439"/>
    </location>
</feature>
<name>A0A9P3PNW9_LYOSH</name>
<feature type="region of interest" description="Disordered" evidence="2">
    <location>
        <begin position="285"/>
        <end position="449"/>
    </location>
</feature>
<dbReference type="OrthoDB" id="3271284at2759"/>
<feature type="compositionally biased region" description="Polar residues" evidence="2">
    <location>
        <begin position="373"/>
        <end position="385"/>
    </location>
</feature>
<feature type="region of interest" description="Disordered" evidence="2">
    <location>
        <begin position="475"/>
        <end position="506"/>
    </location>
</feature>
<keyword evidence="1" id="KW-0175">Coiled coil</keyword>
<feature type="region of interest" description="Disordered" evidence="2">
    <location>
        <begin position="1414"/>
        <end position="1453"/>
    </location>
</feature>
<feature type="compositionally biased region" description="Polar residues" evidence="2">
    <location>
        <begin position="1414"/>
        <end position="1423"/>
    </location>
</feature>
<evidence type="ECO:0000313" key="3">
    <source>
        <dbReference type="EMBL" id="GLB39915.1"/>
    </source>
</evidence>
<feature type="compositionally biased region" description="Polar residues" evidence="2">
    <location>
        <begin position="1108"/>
        <end position="1125"/>
    </location>
</feature>
<feature type="compositionally biased region" description="Basic and acidic residues" evidence="2">
    <location>
        <begin position="50"/>
        <end position="62"/>
    </location>
</feature>
<organism evidence="3 4">
    <name type="scientific">Lyophyllum shimeji</name>
    <name type="common">Hon-shimeji</name>
    <name type="synonym">Tricholoma shimeji</name>
    <dbReference type="NCBI Taxonomy" id="47721"/>
    <lineage>
        <taxon>Eukaryota</taxon>
        <taxon>Fungi</taxon>
        <taxon>Dikarya</taxon>
        <taxon>Basidiomycota</taxon>
        <taxon>Agaricomycotina</taxon>
        <taxon>Agaricomycetes</taxon>
        <taxon>Agaricomycetidae</taxon>
        <taxon>Agaricales</taxon>
        <taxon>Tricholomatineae</taxon>
        <taxon>Lyophyllaceae</taxon>
        <taxon>Lyophyllum</taxon>
    </lineage>
</organism>
<feature type="region of interest" description="Disordered" evidence="2">
    <location>
        <begin position="94"/>
        <end position="144"/>
    </location>
</feature>
<gene>
    <name evidence="3" type="ORF">LshimejAT787_0704250</name>
</gene>
<reference evidence="3" key="1">
    <citation type="submission" date="2022-07" db="EMBL/GenBank/DDBJ databases">
        <title>The genome of Lyophyllum shimeji provides insight into the initial evolution of ectomycorrhizal fungal genome.</title>
        <authorList>
            <person name="Kobayashi Y."/>
            <person name="Shibata T."/>
            <person name="Hirakawa H."/>
            <person name="Shigenobu S."/>
            <person name="Nishiyama T."/>
            <person name="Yamada A."/>
            <person name="Hasebe M."/>
            <person name="Kawaguchi M."/>
        </authorList>
    </citation>
    <scope>NUCLEOTIDE SEQUENCE</scope>
    <source>
        <strain evidence="3">AT787</strain>
    </source>
</reference>
<comment type="caution">
    <text evidence="3">The sequence shown here is derived from an EMBL/GenBank/DDBJ whole genome shotgun (WGS) entry which is preliminary data.</text>
</comment>
<protein>
    <submittedName>
        <fullName evidence="3">Uncharacterized protein</fullName>
    </submittedName>
</protein>
<feature type="compositionally biased region" description="Low complexity" evidence="2">
    <location>
        <begin position="104"/>
        <end position="124"/>
    </location>
</feature>
<dbReference type="Proteomes" id="UP001063166">
    <property type="component" value="Unassembled WGS sequence"/>
</dbReference>